<evidence type="ECO:0000313" key="1">
    <source>
        <dbReference type="EnsemblMetazoa" id="PPA38538.1"/>
    </source>
</evidence>
<accession>A0A454Y336</accession>
<dbReference type="AlphaFoldDB" id="H3FYA1"/>
<dbReference type="EnsemblMetazoa" id="PPA44923.1">
    <property type="protein sequence ID" value="PPA44923.1"/>
    <property type="gene ID" value="WBGene00283292"/>
</dbReference>
<proteinExistence type="predicted"/>
<dbReference type="Proteomes" id="UP000005239">
    <property type="component" value="Unassembled WGS sequence"/>
</dbReference>
<sequence>MILPDSWHLDTLLVDEKPRRLPNERPEVVTEEACEEACVTVEVVVDLAAVDTASRLSTFLSLLDFTHCL</sequence>
<keyword evidence="3" id="KW-1185">Reference proteome</keyword>
<organism evidence="1 3">
    <name type="scientific">Pristionchus pacificus</name>
    <name type="common">Parasitic nematode worm</name>
    <dbReference type="NCBI Taxonomy" id="54126"/>
    <lineage>
        <taxon>Eukaryota</taxon>
        <taxon>Metazoa</taxon>
        <taxon>Ecdysozoa</taxon>
        <taxon>Nematoda</taxon>
        <taxon>Chromadorea</taxon>
        <taxon>Rhabditida</taxon>
        <taxon>Rhabditina</taxon>
        <taxon>Diplogasteromorpha</taxon>
        <taxon>Diplogasteroidea</taxon>
        <taxon>Neodiplogasteridae</taxon>
        <taxon>Pristionchus</taxon>
    </lineage>
</organism>
<name>H3FYA1_PRIPA</name>
<evidence type="ECO:0000313" key="2">
    <source>
        <dbReference type="EnsemblMetazoa" id="PPA44923.1"/>
    </source>
</evidence>
<gene>
    <name evidence="1" type="primary">WBGene00276907</name>
    <name evidence="2" type="synonym">WBGene00283292</name>
</gene>
<evidence type="ECO:0000313" key="3">
    <source>
        <dbReference type="Proteomes" id="UP000005239"/>
    </source>
</evidence>
<accession>H3FYA1</accession>
<dbReference type="EnsemblMetazoa" id="PPA38538.1">
    <property type="protein sequence ID" value="PPA38538.1"/>
    <property type="gene ID" value="WBGene00276907"/>
</dbReference>
<reference evidence="3" key="1">
    <citation type="journal article" date="2008" name="Nat. Genet.">
        <title>The Pristionchus pacificus genome provides a unique perspective on nematode lifestyle and parasitism.</title>
        <authorList>
            <person name="Dieterich C."/>
            <person name="Clifton S.W."/>
            <person name="Schuster L.N."/>
            <person name="Chinwalla A."/>
            <person name="Delehaunty K."/>
            <person name="Dinkelacker I."/>
            <person name="Fulton L."/>
            <person name="Fulton R."/>
            <person name="Godfrey J."/>
            <person name="Minx P."/>
            <person name="Mitreva M."/>
            <person name="Roeseler W."/>
            <person name="Tian H."/>
            <person name="Witte H."/>
            <person name="Yang S.P."/>
            <person name="Wilson R.K."/>
            <person name="Sommer R.J."/>
        </authorList>
    </citation>
    <scope>NUCLEOTIDE SEQUENCE [LARGE SCALE GENOMIC DNA]</scope>
    <source>
        <strain evidence="3">PS312</strain>
    </source>
</reference>
<reference evidence="1" key="2">
    <citation type="submission" date="2022-06" db="UniProtKB">
        <authorList>
            <consortium name="EnsemblMetazoa"/>
        </authorList>
    </citation>
    <scope>IDENTIFICATION</scope>
    <source>
        <strain evidence="1">PS312</strain>
    </source>
</reference>
<accession>A0A2A6CZW6</accession>
<protein>
    <submittedName>
        <fullName evidence="1">Uncharacterized protein</fullName>
    </submittedName>
</protein>